<dbReference type="KEGG" id="vg:37616012"/>
<dbReference type="Proteomes" id="UP000143088">
    <property type="component" value="Segment"/>
</dbReference>
<dbReference type="InterPro" id="IPR003434">
    <property type="entry name" value="Arteri_GP2a"/>
</dbReference>
<protein>
    <submittedName>
        <fullName evidence="1">GP2 glycosylated envelope protein</fullName>
    </submittedName>
</protein>
<dbReference type="EMBL" id="KP026921">
    <property type="protein sequence ID" value="AJG06160.1"/>
    <property type="molecule type" value="Genomic_RNA"/>
</dbReference>
<reference evidence="1 2" key="1">
    <citation type="submission" date="2014-10" db="EMBL/GenBank/DDBJ databases">
        <authorList>
            <consortium name="USAID EPT PREDICT program"/>
            <person name="Ng T.F.F."/>
            <person name="LeBreton M."/>
            <person name="Schneider B.S."/>
            <person name="Gillis A."/>
            <person name="Tamoufe U."/>
            <person name="Diffo L.D.D."/>
            <person name="Takuo J.M."/>
            <person name="Kondov N.O."/>
            <person name="Coffey L."/>
            <person name="Wolfe N.D."/>
            <person name="Delwart E."/>
        </authorList>
    </citation>
    <scope>NUCLEOTIDE SEQUENCE [LARGE SCALE GENOMIC DNA]</scope>
    <source>
        <strain evidence="1">PREDICT-06509</strain>
    </source>
</reference>
<dbReference type="GeneID" id="37616012"/>
<keyword evidence="1" id="KW-0261">Viral envelope protein</keyword>
<name>A0A0B5JWP0_9NIDO</name>
<evidence type="ECO:0000313" key="1">
    <source>
        <dbReference type="EMBL" id="AJG06160.1"/>
    </source>
</evidence>
<keyword evidence="2" id="KW-1185">Reference proteome</keyword>
<dbReference type="Pfam" id="PF02340">
    <property type="entry name" value="PRRSV_Env"/>
    <property type="match status" value="1"/>
</dbReference>
<keyword evidence="1" id="KW-0946">Virion</keyword>
<evidence type="ECO:0000313" key="2">
    <source>
        <dbReference type="Proteomes" id="UP000143088"/>
    </source>
</evidence>
<gene>
    <name evidence="1" type="primary">ORF2b</name>
</gene>
<dbReference type="RefSeq" id="YP_009118963.1">
    <property type="nucleotide sequence ID" value="NC_026439.1"/>
</dbReference>
<organism evidence="1 2">
    <name type="scientific">African pouched rat arterivirus</name>
    <dbReference type="NCBI Taxonomy" id="1965064"/>
    <lineage>
        <taxon>Viruses</taxon>
        <taxon>Riboviria</taxon>
        <taxon>Orthornavirae</taxon>
        <taxon>Pisuviricota</taxon>
        <taxon>Pisoniviricetes</taxon>
        <taxon>Nidovirales</taxon>
        <taxon>Arnidovirineae</taxon>
        <taxon>Arteriviridae</taxon>
        <taxon>Heroarterivirinae</taxon>
        <taxon>Lambdaarterivirus</taxon>
        <taxon>Lambdaarterivirus afriporav</taxon>
    </lineage>
</organism>
<sequence length="304" mass="34451">MYMMLLLSLSPRCLTLFCFLAFSSPSLSLQSWWGSSSFLFSARSSRVKGILGGRLHSQNLASMLKMCTPGMKYWSIHPLPLLFTSITEQVLNKWILRQMAFQGSLDGLSKLYTSAAKAGFQPHEHGCRYEVEKHNLPSTAKFEDMNYILPEDFLAKSAIVQMLKYYSTLEARACYHLMSRASAISALLDEESVNVTLLNNGSMIKVSNWYNISALHLHDLEAWVLTYQASIFSSCAAACTLYLVMILRTPLYRVFPFQRAIRAVFSFLLPSRLARRNTSGQPPVRKEPKLMVSTLKRRAASTFR</sequence>
<reference evidence="2" key="2">
    <citation type="submission" date="2015-02" db="EMBL/GenBank/DDBJ databases">
        <title>Virome of African Animals.</title>
        <authorList>
            <person name="Ng T.F.F."/>
            <person name="LeBreton M."/>
            <person name="Schneider B.S."/>
            <person name="Gillis A."/>
            <person name="Tamoufe U."/>
            <person name="Diffo L.D.D."/>
            <person name="Takuo J.M."/>
            <person name="Kondov N.O."/>
            <person name="Coffey L."/>
            <person name="Wolfe N.D."/>
            <person name="Delwart E."/>
        </authorList>
    </citation>
    <scope>NUCLEOTIDE SEQUENCE [LARGE SCALE GENOMIC DNA]</scope>
</reference>
<accession>A0A0B5JWP0</accession>
<dbReference type="OrthoDB" id="13325at10239"/>
<dbReference type="GO" id="GO:0019031">
    <property type="term" value="C:viral envelope"/>
    <property type="evidence" value="ECO:0007669"/>
    <property type="project" value="UniProtKB-KW"/>
</dbReference>
<proteinExistence type="predicted"/>